<dbReference type="Gene3D" id="3.40.720.10">
    <property type="entry name" value="Alkaline Phosphatase, subunit A"/>
    <property type="match status" value="1"/>
</dbReference>
<sequence length="984" mass="105802">MHHKLFTTLLCILPLYTANALELQINAAANTTNAGNQGTSSLGTLTCSTPVADNSAATAPGQIQQFTISNIDVNNNGGNNDNVIITFRITGSGNVQTNTSGSGWLSPGSNALSNNGQSLTISFESIQVNLDGGTNNGSASFQGFSAVTMGNWDNASDTATINGQQFTYNNIVNETLTLSNQNQNSLTFSYQTASGDSGSWRPLGTHFSINIESNDQPPHVTKFSSNDLAINPGQTITLSWQVENADSVTISPDIGDVTWLTQNGVGSTTVTLTEATTFTLTATNSDGETTHDAPIHLRPSKPNIIVFLIDDWGTEDCSVNFNLDANHSPIPQIDPTTVGLPAFTQTNNHFHTPTLEKLAASGTIFTRAYVSPMCSPTRVTFMTGQNTARHKTTNYLGGGGKSFNIKSRPNLELTAPNRTIAEVLRDAGYRTMIVGKGHIGDENLDSNHYKEPAANPADDFYGFQINVAATGKGQHRNCYSNASPAFNINGSSASEDAFVAEYQNKTYADIDPQKYANEPWKDEPLYVTEALTLEINERIEDAVKLGKPFFAYFSHYATHQPHQIDPRFQNNPKYAGLSGNILDLATMVEGVDQSTADVIAKLESLGVADDTLIVFFGDNGSEADPRPGDNPTTLGMSNPLRGQKGHRHEGGTRVPFIVSWAQLNATNTHQVAFPIQAGNKQHDIIAAQDIFPTLCAAANVPLPNTDDAGQPLTIDGHNLAGYLAGTPGSHRPQQLLIHSPTPHAHDFFTILHQGPWKLIYNYNSSVESNKVEQALGSYELFHLTDDPYEADNRASASSPNYNPTRLMQMARELIAEIDRHGGEHPFLINQDPALAALGLPAQANDPHPIILPLLPGIDSDADDLDDNQEDPNRNGKVDNGETDPNNQNTDGDSTPDGAESKLGTDPLDPSSAFHSSTTLTPQGALSLTWPSLPSTSFTIRSSPDLIDWSNIITTGISAEDAATSTSFPLPAPNAAQCFYRVELE</sequence>
<reference evidence="11" key="1">
    <citation type="journal article" date="2019" name="Int. J. Syst. Evol. Microbiol.">
        <title>The Global Catalogue of Microorganisms (GCM) 10K type strain sequencing project: providing services to taxonomists for standard genome sequencing and annotation.</title>
        <authorList>
            <consortium name="The Broad Institute Genomics Platform"/>
            <consortium name="The Broad Institute Genome Sequencing Center for Infectious Disease"/>
            <person name="Wu L."/>
            <person name="Ma J."/>
        </authorList>
    </citation>
    <scope>NUCLEOTIDE SEQUENCE [LARGE SCALE GENOMIC DNA]</scope>
    <source>
        <strain evidence="11">CCUG 57942</strain>
    </source>
</reference>
<comment type="cofactor">
    <cofactor evidence="1">
        <name>Ca(2+)</name>
        <dbReference type="ChEBI" id="CHEBI:29108"/>
    </cofactor>
</comment>
<dbReference type="InterPro" id="IPR024607">
    <property type="entry name" value="Sulfatase_CS"/>
</dbReference>
<evidence type="ECO:0000256" key="4">
    <source>
        <dbReference type="ARBA" id="ARBA00022729"/>
    </source>
</evidence>
<comment type="similarity">
    <text evidence="2">Belongs to the sulfatase family.</text>
</comment>
<dbReference type="Pfam" id="PF00884">
    <property type="entry name" value="Sulfatase"/>
    <property type="match status" value="1"/>
</dbReference>
<evidence type="ECO:0000256" key="1">
    <source>
        <dbReference type="ARBA" id="ARBA00001913"/>
    </source>
</evidence>
<feature type="signal peptide" evidence="8">
    <location>
        <begin position="1"/>
        <end position="20"/>
    </location>
</feature>
<organism evidence="10 11">
    <name type="scientific">Rubritalea tangerina</name>
    <dbReference type="NCBI Taxonomy" id="430798"/>
    <lineage>
        <taxon>Bacteria</taxon>
        <taxon>Pseudomonadati</taxon>
        <taxon>Verrucomicrobiota</taxon>
        <taxon>Verrucomicrobiia</taxon>
        <taxon>Verrucomicrobiales</taxon>
        <taxon>Rubritaleaceae</taxon>
        <taxon>Rubritalea</taxon>
    </lineage>
</organism>
<accession>A0ABW4Z9B4</accession>
<keyword evidence="11" id="KW-1185">Reference proteome</keyword>
<evidence type="ECO:0000256" key="7">
    <source>
        <dbReference type="SAM" id="MobiDB-lite"/>
    </source>
</evidence>
<dbReference type="Proteomes" id="UP001597389">
    <property type="component" value="Unassembled WGS sequence"/>
</dbReference>
<dbReference type="EMBL" id="JBHUJB010000028">
    <property type="protein sequence ID" value="MFD2158593.1"/>
    <property type="molecule type" value="Genomic_DNA"/>
</dbReference>
<protein>
    <submittedName>
        <fullName evidence="10">Sulfatase-like hydrolase/transferase</fullName>
    </submittedName>
</protein>
<keyword evidence="3" id="KW-0479">Metal-binding</keyword>
<feature type="chain" id="PRO_5047069802" evidence="8">
    <location>
        <begin position="21"/>
        <end position="984"/>
    </location>
</feature>
<dbReference type="InterPro" id="IPR050738">
    <property type="entry name" value="Sulfatase"/>
</dbReference>
<feature type="domain" description="Sulfatase N-terminal" evidence="9">
    <location>
        <begin position="302"/>
        <end position="699"/>
    </location>
</feature>
<dbReference type="InterPro" id="IPR017850">
    <property type="entry name" value="Alkaline_phosphatase_core_sf"/>
</dbReference>
<dbReference type="PROSITE" id="PS00523">
    <property type="entry name" value="SULFATASE_1"/>
    <property type="match status" value="1"/>
</dbReference>
<gene>
    <name evidence="10" type="ORF">ACFSW8_06765</name>
</gene>
<feature type="compositionally biased region" description="Acidic residues" evidence="7">
    <location>
        <begin position="859"/>
        <end position="869"/>
    </location>
</feature>
<evidence type="ECO:0000256" key="8">
    <source>
        <dbReference type="SAM" id="SignalP"/>
    </source>
</evidence>
<name>A0ABW4Z9B4_9BACT</name>
<feature type="region of interest" description="Disordered" evidence="7">
    <location>
        <begin position="850"/>
        <end position="918"/>
    </location>
</feature>
<dbReference type="SUPFAM" id="SSF53649">
    <property type="entry name" value="Alkaline phosphatase-like"/>
    <property type="match status" value="1"/>
</dbReference>
<evidence type="ECO:0000259" key="9">
    <source>
        <dbReference type="Pfam" id="PF00884"/>
    </source>
</evidence>
<dbReference type="PANTHER" id="PTHR42693:SF42">
    <property type="entry name" value="ARYLSULFATASE G"/>
    <property type="match status" value="1"/>
</dbReference>
<feature type="compositionally biased region" description="Basic and acidic residues" evidence="7">
    <location>
        <begin position="870"/>
        <end position="879"/>
    </location>
</feature>
<comment type="caution">
    <text evidence="10">The sequence shown here is derived from an EMBL/GenBank/DDBJ whole genome shotgun (WGS) entry which is preliminary data.</text>
</comment>
<evidence type="ECO:0000256" key="6">
    <source>
        <dbReference type="ARBA" id="ARBA00022837"/>
    </source>
</evidence>
<evidence type="ECO:0000256" key="2">
    <source>
        <dbReference type="ARBA" id="ARBA00008779"/>
    </source>
</evidence>
<evidence type="ECO:0000256" key="3">
    <source>
        <dbReference type="ARBA" id="ARBA00022723"/>
    </source>
</evidence>
<proteinExistence type="inferred from homology"/>
<keyword evidence="6" id="KW-0106">Calcium</keyword>
<evidence type="ECO:0000313" key="11">
    <source>
        <dbReference type="Proteomes" id="UP001597389"/>
    </source>
</evidence>
<dbReference type="InterPro" id="IPR000917">
    <property type="entry name" value="Sulfatase_N"/>
</dbReference>
<keyword evidence="4 8" id="KW-0732">Signal</keyword>
<feature type="compositionally biased region" description="Polar residues" evidence="7">
    <location>
        <begin position="882"/>
        <end position="892"/>
    </location>
</feature>
<dbReference type="RefSeq" id="WP_377086749.1">
    <property type="nucleotide sequence ID" value="NZ_JBHSJL010000014.1"/>
</dbReference>
<evidence type="ECO:0000256" key="5">
    <source>
        <dbReference type="ARBA" id="ARBA00022801"/>
    </source>
</evidence>
<dbReference type="PANTHER" id="PTHR42693">
    <property type="entry name" value="ARYLSULFATASE FAMILY MEMBER"/>
    <property type="match status" value="1"/>
</dbReference>
<keyword evidence="5" id="KW-0378">Hydrolase</keyword>
<evidence type="ECO:0000313" key="10">
    <source>
        <dbReference type="EMBL" id="MFD2158593.1"/>
    </source>
</evidence>